<dbReference type="OrthoDB" id="9805918at2"/>
<dbReference type="PIRSF" id="PIRSF006485">
    <property type="entry name" value="GTP-binding_EngA"/>
    <property type="match status" value="1"/>
</dbReference>
<keyword evidence="3 8" id="KW-0690">Ribosome biogenesis</keyword>
<dbReference type="InterPro" id="IPR015946">
    <property type="entry name" value="KH_dom-like_a/b"/>
</dbReference>
<proteinExistence type="inferred from homology"/>
<evidence type="ECO:0000256" key="10">
    <source>
        <dbReference type="RuleBase" id="RU004481"/>
    </source>
</evidence>
<dbReference type="PROSITE" id="PS51712">
    <property type="entry name" value="G_ENGA"/>
    <property type="match status" value="2"/>
</dbReference>
<dbReference type="InterPro" id="IPR032859">
    <property type="entry name" value="KH_dom-like"/>
</dbReference>
<keyword evidence="6 8" id="KW-0342">GTP-binding</keyword>
<dbReference type="RefSeq" id="WP_068550024.1">
    <property type="nucleotide sequence ID" value="NZ_AP013035.1"/>
</dbReference>
<dbReference type="EMBL" id="AP013035">
    <property type="protein sequence ID" value="BAT72027.1"/>
    <property type="molecule type" value="Genomic_DNA"/>
</dbReference>
<reference evidence="13" key="1">
    <citation type="journal article" date="2018" name="Science">
        <title>A primordial and reversible TCA cycle in a facultatively chemolithoautotrophic thermophile.</title>
        <authorList>
            <person name="Nunoura T."/>
            <person name="Chikaraishi Y."/>
            <person name="Izaki R."/>
            <person name="Suwa T."/>
            <person name="Sato T."/>
            <person name="Harada T."/>
            <person name="Mori K."/>
            <person name="Kato Y."/>
            <person name="Miyazaki M."/>
            <person name="Shimamura S."/>
            <person name="Yanagawa K."/>
            <person name="Shuto A."/>
            <person name="Ohkouchi N."/>
            <person name="Fujita N."/>
            <person name="Takaki Y."/>
            <person name="Atomi H."/>
            <person name="Takai K."/>
        </authorList>
    </citation>
    <scope>NUCLEOTIDE SEQUENCE [LARGE SCALE GENOMIC DNA]</scope>
    <source>
        <strain evidence="13">DSM 17441 / JCM 13301 / NBRC 103674 / ABI70S6</strain>
    </source>
</reference>
<dbReference type="GO" id="GO:0042254">
    <property type="term" value="P:ribosome biogenesis"/>
    <property type="evidence" value="ECO:0007669"/>
    <property type="project" value="UniProtKB-KW"/>
</dbReference>
<dbReference type="PANTHER" id="PTHR43834">
    <property type="entry name" value="GTPASE DER"/>
    <property type="match status" value="1"/>
</dbReference>
<dbReference type="GO" id="GO:0005525">
    <property type="term" value="F:GTP binding"/>
    <property type="evidence" value="ECO:0007669"/>
    <property type="project" value="UniProtKB-UniRule"/>
</dbReference>
<accession>A0A0S3QUN4</accession>
<name>A0A0S3QUN4_THET7</name>
<dbReference type="InterPro" id="IPR005225">
    <property type="entry name" value="Small_GTP-bd"/>
</dbReference>
<dbReference type="Proteomes" id="UP000063234">
    <property type="component" value="Chromosome"/>
</dbReference>
<evidence type="ECO:0000256" key="6">
    <source>
        <dbReference type="ARBA" id="ARBA00023134"/>
    </source>
</evidence>
<dbReference type="Gene3D" id="3.30.300.20">
    <property type="match status" value="1"/>
</dbReference>
<protein>
    <recommendedName>
        <fullName evidence="2 8">GTPase Der</fullName>
    </recommendedName>
    <alternativeName>
        <fullName evidence="7 8">GTP-binding protein EngA</fullName>
    </alternativeName>
</protein>
<evidence type="ECO:0000256" key="5">
    <source>
        <dbReference type="ARBA" id="ARBA00022741"/>
    </source>
</evidence>
<dbReference type="PRINTS" id="PR00326">
    <property type="entry name" value="GTP1OBG"/>
</dbReference>
<dbReference type="CDD" id="cd01894">
    <property type="entry name" value="EngA1"/>
    <property type="match status" value="1"/>
</dbReference>
<evidence type="ECO:0000256" key="8">
    <source>
        <dbReference type="HAMAP-Rule" id="MF_00195"/>
    </source>
</evidence>
<organism evidence="12 13">
    <name type="scientific">Thermosulfidibacter takaii (strain DSM 17441 / JCM 13301 / NBRC 103674 / ABI70S6)</name>
    <dbReference type="NCBI Taxonomy" id="1298851"/>
    <lineage>
        <taxon>Bacteria</taxon>
        <taxon>Pseudomonadati</taxon>
        <taxon>Thermosulfidibacterota</taxon>
        <taxon>Thermosulfidibacteria</taxon>
        <taxon>Thermosulfidibacterales</taxon>
        <taxon>Thermosulfidibacteraceae</taxon>
    </lineage>
</organism>
<dbReference type="FunFam" id="3.30.300.20:FF:000004">
    <property type="entry name" value="GTPase Der"/>
    <property type="match status" value="1"/>
</dbReference>
<dbReference type="STRING" id="1298851.TST_1240"/>
<dbReference type="InterPro" id="IPR027417">
    <property type="entry name" value="P-loop_NTPase"/>
</dbReference>
<keyword evidence="4 10" id="KW-0677">Repeat</keyword>
<evidence type="ECO:0000256" key="1">
    <source>
        <dbReference type="ARBA" id="ARBA00008279"/>
    </source>
</evidence>
<feature type="binding site" evidence="8">
    <location>
        <begin position="121"/>
        <end position="124"/>
    </location>
    <ligand>
        <name>GTP</name>
        <dbReference type="ChEBI" id="CHEBI:37565"/>
        <label>1</label>
    </ligand>
</feature>
<dbReference type="FunFam" id="3.40.50.300:FF:000057">
    <property type="entry name" value="GTPase Der"/>
    <property type="match status" value="1"/>
</dbReference>
<feature type="binding site" evidence="8">
    <location>
        <begin position="190"/>
        <end position="197"/>
    </location>
    <ligand>
        <name>GTP</name>
        <dbReference type="ChEBI" id="CHEBI:37565"/>
        <label>2</label>
    </ligand>
</feature>
<keyword evidence="13" id="KW-1185">Reference proteome</keyword>
<evidence type="ECO:0000256" key="4">
    <source>
        <dbReference type="ARBA" id="ARBA00022737"/>
    </source>
</evidence>
<comment type="subunit">
    <text evidence="8">Associates with the 50S ribosomal subunit.</text>
</comment>
<dbReference type="Pfam" id="PF01926">
    <property type="entry name" value="MMR_HSR1"/>
    <property type="match status" value="2"/>
</dbReference>
<dbReference type="InterPro" id="IPR006073">
    <property type="entry name" value="GTP-bd"/>
</dbReference>
<comment type="similarity">
    <text evidence="1 8 9 10">Belongs to the TRAFAC class TrmE-Era-EngA-EngB-Septin-like GTPase superfamily. EngA (Der) GTPase family.</text>
</comment>
<evidence type="ECO:0000256" key="2">
    <source>
        <dbReference type="ARBA" id="ARBA00020953"/>
    </source>
</evidence>
<feature type="binding site" evidence="8">
    <location>
        <begin position="237"/>
        <end position="241"/>
    </location>
    <ligand>
        <name>GTP</name>
        <dbReference type="ChEBI" id="CHEBI:37565"/>
        <label>2</label>
    </ligand>
</feature>
<feature type="binding site" evidence="8">
    <location>
        <begin position="59"/>
        <end position="63"/>
    </location>
    <ligand>
        <name>GTP</name>
        <dbReference type="ChEBI" id="CHEBI:37565"/>
        <label>1</label>
    </ligand>
</feature>
<sequence>MSARIPKIAIVGRPNVGKSSLFNRLIRKRKAIVAPEPGVTVDRIEEEIELFGKKVKLIDTGGITEKEGVIEKEIREQVKRAIEEADLLWFLVDAKEGLHPLDQIVAEKLRQTEKKVFLVVNKADNETLKQSAYEFLSLGIEPMFTISVTQKKGITELIEKSLKVLPEESYKEETKIPEETDGICKIAVIGRPNVGKSSIINYLVGDQRTVVSEIPGTTKDAVDVKLETSHGIVLLIDTAGLRRKSRVSSKLEAYSITRTVESIRRCDVAVLVVDSTEGITDQDKKIAGLIMKEKKGVIVALNKWDLIKEGGHQLLKDAREELYFLPNCPFLLTSAVTGKGLNRIIPEALEINRLLNTRVNTAKVNKAIESIVEHHHPPASKGKYIKIYYGTQVETKPPTFVVFSNYPEEIPDHYKRYFEKSLREKLGFDKVPIEVIWRKRT</sequence>
<feature type="binding site" evidence="8">
    <location>
        <begin position="12"/>
        <end position="19"/>
    </location>
    <ligand>
        <name>GTP</name>
        <dbReference type="ChEBI" id="CHEBI:37565"/>
        <label>1</label>
    </ligand>
</feature>
<dbReference type="HAMAP" id="MF_00195">
    <property type="entry name" value="GTPase_Der"/>
    <property type="match status" value="1"/>
</dbReference>
<dbReference type="Pfam" id="PF14714">
    <property type="entry name" value="KH_dom-like"/>
    <property type="match status" value="1"/>
</dbReference>
<dbReference type="NCBIfam" id="TIGR00231">
    <property type="entry name" value="small_GTP"/>
    <property type="match status" value="2"/>
</dbReference>
<dbReference type="Gene3D" id="3.40.50.300">
    <property type="entry name" value="P-loop containing nucleotide triphosphate hydrolases"/>
    <property type="match status" value="2"/>
</dbReference>
<gene>
    <name evidence="12" type="primary">engA</name>
    <name evidence="8" type="synonym">der</name>
    <name evidence="12" type="ORF">TST_1240</name>
</gene>
<evidence type="ECO:0000256" key="7">
    <source>
        <dbReference type="ARBA" id="ARBA00032345"/>
    </source>
</evidence>
<feature type="binding site" evidence="8">
    <location>
        <begin position="302"/>
        <end position="305"/>
    </location>
    <ligand>
        <name>GTP</name>
        <dbReference type="ChEBI" id="CHEBI:37565"/>
        <label>2</label>
    </ligand>
</feature>
<dbReference type="KEGG" id="ttk:TST_1240"/>
<evidence type="ECO:0000259" key="11">
    <source>
        <dbReference type="PROSITE" id="PS51712"/>
    </source>
</evidence>
<feature type="domain" description="EngA-type G" evidence="11">
    <location>
        <begin position="184"/>
        <end position="356"/>
    </location>
</feature>
<dbReference type="SUPFAM" id="SSF52540">
    <property type="entry name" value="P-loop containing nucleoside triphosphate hydrolases"/>
    <property type="match status" value="2"/>
</dbReference>
<dbReference type="PANTHER" id="PTHR43834:SF6">
    <property type="entry name" value="GTPASE DER"/>
    <property type="match status" value="1"/>
</dbReference>
<comment type="function">
    <text evidence="8 10">GTPase that plays an essential role in the late steps of ribosome biogenesis.</text>
</comment>
<dbReference type="InterPro" id="IPR016484">
    <property type="entry name" value="GTPase_Der"/>
</dbReference>
<dbReference type="GO" id="GO:0043022">
    <property type="term" value="F:ribosome binding"/>
    <property type="evidence" value="ECO:0007669"/>
    <property type="project" value="TreeGrafter"/>
</dbReference>
<dbReference type="AlphaFoldDB" id="A0A0S3QUN4"/>
<evidence type="ECO:0000256" key="9">
    <source>
        <dbReference type="PROSITE-ProRule" id="PRU01049"/>
    </source>
</evidence>
<evidence type="ECO:0000313" key="13">
    <source>
        <dbReference type="Proteomes" id="UP000063234"/>
    </source>
</evidence>
<dbReference type="PATRIC" id="fig|1298851.3.peg.1314"/>
<evidence type="ECO:0000256" key="3">
    <source>
        <dbReference type="ARBA" id="ARBA00022517"/>
    </source>
</evidence>
<feature type="domain" description="EngA-type G" evidence="11">
    <location>
        <begin position="6"/>
        <end position="169"/>
    </location>
</feature>
<dbReference type="NCBIfam" id="TIGR03594">
    <property type="entry name" value="GTPase_EngA"/>
    <property type="match status" value="1"/>
</dbReference>
<dbReference type="CDD" id="cd01895">
    <property type="entry name" value="EngA2"/>
    <property type="match status" value="1"/>
</dbReference>
<dbReference type="InterPro" id="IPR031166">
    <property type="entry name" value="G_ENGA"/>
</dbReference>
<dbReference type="FunFam" id="3.40.50.300:FF:000040">
    <property type="entry name" value="GTPase Der"/>
    <property type="match status" value="1"/>
</dbReference>
<evidence type="ECO:0000313" key="12">
    <source>
        <dbReference type="EMBL" id="BAT72027.1"/>
    </source>
</evidence>
<keyword evidence="5 8" id="KW-0547">Nucleotide-binding</keyword>